<reference evidence="11" key="1">
    <citation type="submission" date="2014-03" db="EMBL/GenBank/DDBJ databases">
        <authorList>
            <person name="Aksoy S."/>
            <person name="Warren W."/>
            <person name="Wilson R.K."/>
        </authorList>
    </citation>
    <scope>NUCLEOTIDE SEQUENCE [LARGE SCALE GENOMIC DNA]</scope>
    <source>
        <strain evidence="11">IAEA</strain>
    </source>
</reference>
<dbReference type="InterPro" id="IPR000647">
    <property type="entry name" value="CTF/NFI"/>
</dbReference>
<dbReference type="Proteomes" id="UP000092445">
    <property type="component" value="Unassembled WGS sequence"/>
</dbReference>
<evidence type="ECO:0000259" key="9">
    <source>
        <dbReference type="PROSITE" id="PS51080"/>
    </source>
</evidence>
<feature type="compositionally biased region" description="Polar residues" evidence="8">
    <location>
        <begin position="558"/>
        <end position="583"/>
    </location>
</feature>
<feature type="region of interest" description="Disordered" evidence="8">
    <location>
        <begin position="504"/>
        <end position="593"/>
    </location>
</feature>
<dbReference type="PANTHER" id="PTHR11492:SF8">
    <property type="entry name" value="NUCLEAR FACTOR I, ISOFORM B"/>
    <property type="match status" value="1"/>
</dbReference>
<evidence type="ECO:0000256" key="6">
    <source>
        <dbReference type="ARBA" id="ARBA00023163"/>
    </source>
</evidence>
<feature type="region of interest" description="Disordered" evidence="8">
    <location>
        <begin position="214"/>
        <end position="260"/>
    </location>
</feature>
<feature type="compositionally biased region" description="Basic residues" evidence="8">
    <location>
        <begin position="531"/>
        <end position="551"/>
    </location>
</feature>
<keyword evidence="3" id="KW-0805">Transcription regulation</keyword>
<feature type="region of interest" description="Disordered" evidence="8">
    <location>
        <begin position="424"/>
        <end position="450"/>
    </location>
</feature>
<evidence type="ECO:0000256" key="1">
    <source>
        <dbReference type="ARBA" id="ARBA00004123"/>
    </source>
</evidence>
<evidence type="ECO:0000256" key="4">
    <source>
        <dbReference type="ARBA" id="ARBA00023125"/>
    </source>
</evidence>
<evidence type="ECO:0000256" key="2">
    <source>
        <dbReference type="ARBA" id="ARBA00022705"/>
    </source>
</evidence>
<keyword evidence="4" id="KW-0238">DNA-binding</keyword>
<keyword evidence="5" id="KW-0010">Activator</keyword>
<comment type="subcellular location">
    <subcellularLocation>
        <location evidence="1">Nucleus</location>
    </subcellularLocation>
</comment>
<dbReference type="GO" id="GO:0005634">
    <property type="term" value="C:nucleus"/>
    <property type="evidence" value="ECO:0007669"/>
    <property type="project" value="UniProtKB-SubCell"/>
</dbReference>
<organism evidence="10 11">
    <name type="scientific">Glossina pallidipes</name>
    <name type="common">Tsetse fly</name>
    <dbReference type="NCBI Taxonomy" id="7398"/>
    <lineage>
        <taxon>Eukaryota</taxon>
        <taxon>Metazoa</taxon>
        <taxon>Ecdysozoa</taxon>
        <taxon>Arthropoda</taxon>
        <taxon>Hexapoda</taxon>
        <taxon>Insecta</taxon>
        <taxon>Pterygota</taxon>
        <taxon>Neoptera</taxon>
        <taxon>Endopterygota</taxon>
        <taxon>Diptera</taxon>
        <taxon>Brachycera</taxon>
        <taxon>Muscomorpha</taxon>
        <taxon>Hippoboscoidea</taxon>
        <taxon>Glossinidae</taxon>
        <taxon>Glossina</taxon>
    </lineage>
</organism>
<dbReference type="EnsemblMetazoa" id="GPAI031363-RA">
    <property type="protein sequence ID" value="GPAI031363-PA"/>
    <property type="gene ID" value="GPAI031363"/>
</dbReference>
<feature type="region of interest" description="Disordered" evidence="8">
    <location>
        <begin position="391"/>
        <end position="410"/>
    </location>
</feature>
<dbReference type="Pfam" id="PF03165">
    <property type="entry name" value="MH1"/>
    <property type="match status" value="1"/>
</dbReference>
<dbReference type="PANTHER" id="PTHR11492">
    <property type="entry name" value="NUCLEAR FACTOR I"/>
    <property type="match status" value="1"/>
</dbReference>
<evidence type="ECO:0000256" key="8">
    <source>
        <dbReference type="SAM" id="MobiDB-lite"/>
    </source>
</evidence>
<evidence type="ECO:0000313" key="10">
    <source>
        <dbReference type="EnsemblMetazoa" id="GPAI031363-PA"/>
    </source>
</evidence>
<evidence type="ECO:0000256" key="7">
    <source>
        <dbReference type="ARBA" id="ARBA00023242"/>
    </source>
</evidence>
<dbReference type="GO" id="GO:0006260">
    <property type="term" value="P:DNA replication"/>
    <property type="evidence" value="ECO:0007669"/>
    <property type="project" value="UniProtKB-KW"/>
</dbReference>
<dbReference type="GO" id="GO:0000978">
    <property type="term" value="F:RNA polymerase II cis-regulatory region sequence-specific DNA binding"/>
    <property type="evidence" value="ECO:0007669"/>
    <property type="project" value="TreeGrafter"/>
</dbReference>
<feature type="compositionally biased region" description="Low complexity" evidence="8">
    <location>
        <begin position="584"/>
        <end position="593"/>
    </location>
</feature>
<dbReference type="GO" id="GO:0045893">
    <property type="term" value="P:positive regulation of DNA-templated transcription"/>
    <property type="evidence" value="ECO:0007669"/>
    <property type="project" value="UniProtKB-ARBA"/>
</dbReference>
<dbReference type="PROSITE" id="PS51080">
    <property type="entry name" value="CTF_NFI_2"/>
    <property type="match status" value="1"/>
</dbReference>
<dbReference type="AlphaFoldDB" id="A0A1B0A197"/>
<keyword evidence="11" id="KW-1185">Reference proteome</keyword>
<reference evidence="10" key="2">
    <citation type="submission" date="2020-05" db="UniProtKB">
        <authorList>
            <consortium name="EnsemblMetazoa"/>
        </authorList>
    </citation>
    <scope>IDENTIFICATION</scope>
    <source>
        <strain evidence="10">IAEA</strain>
    </source>
</reference>
<dbReference type="SMART" id="SM00523">
    <property type="entry name" value="DWA"/>
    <property type="match status" value="1"/>
</dbReference>
<protein>
    <recommendedName>
        <fullName evidence="9">CTF/NF-I domain-containing protein</fullName>
    </recommendedName>
</protein>
<feature type="domain" description="CTF/NF-I" evidence="9">
    <location>
        <begin position="25"/>
        <end position="218"/>
    </location>
</feature>
<evidence type="ECO:0000256" key="5">
    <source>
        <dbReference type="ARBA" id="ARBA00023159"/>
    </source>
</evidence>
<dbReference type="InterPro" id="IPR019548">
    <property type="entry name" value="CTF/NFI_DNA-bd_N"/>
</dbReference>
<keyword evidence="2" id="KW-0235">DNA replication</keyword>
<keyword evidence="7" id="KW-0539">Nucleus</keyword>
<proteinExistence type="predicted"/>
<name>A0A1B0A197_GLOPL</name>
<dbReference type="STRING" id="7398.A0A1B0A197"/>
<dbReference type="GO" id="GO:0000981">
    <property type="term" value="F:DNA-binding transcription factor activity, RNA polymerase II-specific"/>
    <property type="evidence" value="ECO:0007669"/>
    <property type="project" value="TreeGrafter"/>
</dbReference>
<sequence>MFIPDSLRSCMIETDVNSYLQTSSSGQVLNLHVDEFHPFIEALLPYVKSFSYSWFNLQAAKRKYYKKHEKRMSLEEERHCKDELQNEKAEVKQKWASRLLGKLRKDITQECREDFVQSITGKRKSICVLSNPDQKGKMRRIDCLRQADKVWRLDLVMVILFKAIPLESTDGERLEKSPECIHPALCVNPYHINVSVRELDLYLANFINTHDPLSSPTPASPAPGTPSTPSLMLYGSEHGNNNNNNNSSATNDNKKHGEDDRKNKASILEETTGDLIQASSIKLEHPTAAYECNTYQMSAASAPLGSVVGSVNSLATSGGSGMVTGDGRSTVSASMVLPSGYSIDFVDPRSSMHISNSSLLRAAAAASCKSDPNSSPQDHSSSFSVILRQNEDNASNSGGNGGTNLSDEALQRYTPTSNRVLLSMGQMRPGEGGGSADEHGHPQTSSHFQLQHAAAAAAVGRSPKLSAVSAAAAAAHYQQYSTMLPPPPLPPMARPVAIIRSTGDLTMVGSPPTSTAMSPPPLASSGDSPRHHQSHHSLHQHHQHHHHHQQHQQHTTIDHSSNTSGTLSVMTSKSTNTSAASQDSSNSTVTVCSSNNSSDLVVASASTSPPPAPTQSPQSHIIDVARCKTSPTSSAASAVSSVSALTRISAQPYSNTNSRDSYFNHFHTQTTPLLGYTSSISTMSGVISPTNLSLYSSASAAGVSPAVTHRTTPRTRWNPPFLSMEDDFNMMSHTLSSTNPEATPVILMEDSAGRYSDEYVTSRDYVT</sequence>
<dbReference type="Pfam" id="PF10524">
    <property type="entry name" value="NfI_DNAbd_pre-N"/>
    <property type="match status" value="1"/>
</dbReference>
<dbReference type="InterPro" id="IPR020604">
    <property type="entry name" value="CTF/NFI_DNA-bd-dom"/>
</dbReference>
<evidence type="ECO:0000256" key="3">
    <source>
        <dbReference type="ARBA" id="ARBA00023015"/>
    </source>
</evidence>
<dbReference type="VEuPathDB" id="VectorBase:GPAI031363"/>
<accession>A0A1B0A197</accession>
<dbReference type="InterPro" id="IPR003619">
    <property type="entry name" value="MAD_homology1_Dwarfin-type"/>
</dbReference>
<evidence type="ECO:0000313" key="11">
    <source>
        <dbReference type="Proteomes" id="UP000092445"/>
    </source>
</evidence>
<keyword evidence="6" id="KW-0804">Transcription</keyword>